<name>A0A5B7HE96_PORTR</name>
<gene>
    <name evidence="1" type="ORF">E2C01_061794</name>
</gene>
<evidence type="ECO:0000313" key="1">
    <source>
        <dbReference type="EMBL" id="MPC67617.1"/>
    </source>
</evidence>
<accession>A0A5B7HE96</accession>
<dbReference type="EMBL" id="VSRR010026507">
    <property type="protein sequence ID" value="MPC67617.1"/>
    <property type="molecule type" value="Genomic_DNA"/>
</dbReference>
<dbReference type="AlphaFoldDB" id="A0A5B7HE96"/>
<keyword evidence="2" id="KW-1185">Reference proteome</keyword>
<sequence length="71" mass="8024">MKNYRPNAEECCFLKTARKLGMLTGIRYTGISVLLDNGGSKKGEDRALFKTQCETLRLKDIFTTNKPLVLI</sequence>
<evidence type="ECO:0000313" key="2">
    <source>
        <dbReference type="Proteomes" id="UP000324222"/>
    </source>
</evidence>
<organism evidence="1 2">
    <name type="scientific">Portunus trituberculatus</name>
    <name type="common">Swimming crab</name>
    <name type="synonym">Neptunus trituberculatus</name>
    <dbReference type="NCBI Taxonomy" id="210409"/>
    <lineage>
        <taxon>Eukaryota</taxon>
        <taxon>Metazoa</taxon>
        <taxon>Ecdysozoa</taxon>
        <taxon>Arthropoda</taxon>
        <taxon>Crustacea</taxon>
        <taxon>Multicrustacea</taxon>
        <taxon>Malacostraca</taxon>
        <taxon>Eumalacostraca</taxon>
        <taxon>Eucarida</taxon>
        <taxon>Decapoda</taxon>
        <taxon>Pleocyemata</taxon>
        <taxon>Brachyura</taxon>
        <taxon>Eubrachyura</taxon>
        <taxon>Portunoidea</taxon>
        <taxon>Portunidae</taxon>
        <taxon>Portuninae</taxon>
        <taxon>Portunus</taxon>
    </lineage>
</organism>
<proteinExistence type="predicted"/>
<protein>
    <submittedName>
        <fullName evidence="1">Uncharacterized protein</fullName>
    </submittedName>
</protein>
<dbReference type="Proteomes" id="UP000324222">
    <property type="component" value="Unassembled WGS sequence"/>
</dbReference>
<reference evidence="1 2" key="1">
    <citation type="submission" date="2019-05" db="EMBL/GenBank/DDBJ databases">
        <title>Another draft genome of Portunus trituberculatus and its Hox gene families provides insights of decapod evolution.</title>
        <authorList>
            <person name="Jeong J.-H."/>
            <person name="Song I."/>
            <person name="Kim S."/>
            <person name="Choi T."/>
            <person name="Kim D."/>
            <person name="Ryu S."/>
            <person name="Kim W."/>
        </authorList>
    </citation>
    <scope>NUCLEOTIDE SEQUENCE [LARGE SCALE GENOMIC DNA]</scope>
    <source>
        <tissue evidence="1">Muscle</tissue>
    </source>
</reference>
<comment type="caution">
    <text evidence="1">The sequence shown here is derived from an EMBL/GenBank/DDBJ whole genome shotgun (WGS) entry which is preliminary data.</text>
</comment>